<keyword evidence="2" id="KW-0732">Signal</keyword>
<proteinExistence type="predicted"/>
<protein>
    <submittedName>
        <fullName evidence="3">Uncharacterized protein</fullName>
    </submittedName>
</protein>
<feature type="compositionally biased region" description="Polar residues" evidence="1">
    <location>
        <begin position="139"/>
        <end position="177"/>
    </location>
</feature>
<feature type="signal peptide" evidence="2">
    <location>
        <begin position="1"/>
        <end position="19"/>
    </location>
</feature>
<dbReference type="Proteomes" id="UP001292094">
    <property type="component" value="Unassembled WGS sequence"/>
</dbReference>
<feature type="region of interest" description="Disordered" evidence="1">
    <location>
        <begin position="127"/>
        <end position="188"/>
    </location>
</feature>
<keyword evidence="4" id="KW-1185">Reference proteome</keyword>
<feature type="compositionally biased region" description="Low complexity" evidence="1">
    <location>
        <begin position="127"/>
        <end position="138"/>
    </location>
</feature>
<dbReference type="EMBL" id="JAWZYT010002529">
    <property type="protein sequence ID" value="KAK4303779.1"/>
    <property type="molecule type" value="Genomic_DNA"/>
</dbReference>
<feature type="chain" id="PRO_5042111042" evidence="2">
    <location>
        <begin position="20"/>
        <end position="258"/>
    </location>
</feature>
<sequence length="258" mass="28161">MKVTFVLTFVVVVVGVSKALKINRTIRDITTTTTEVPTDSPNVLVNAKVLSTVSTESTAWTTCLDFSEEDIDRIVRPFTKSVDQPSATASNQPFHLSASSQYTFGVQQTPQSLSPIPSILSSATIAPSFSSSSPTLPSQHSDQLTTSQSSQVEENISATPAIQVTTDNHPNPTPTQSNEEDSEDQEVEARGLVGDSFQLQAPAEAWEKMIAPRLITFQTRTVYSTTYTNTVTSQRTIAVTRYEDGEIVVDYNELCYVP</sequence>
<evidence type="ECO:0000256" key="1">
    <source>
        <dbReference type="SAM" id="MobiDB-lite"/>
    </source>
</evidence>
<reference evidence="3" key="1">
    <citation type="submission" date="2023-11" db="EMBL/GenBank/DDBJ databases">
        <title>Genome assemblies of two species of porcelain crab, Petrolisthes cinctipes and Petrolisthes manimaculis (Anomura: Porcellanidae).</title>
        <authorList>
            <person name="Angst P."/>
        </authorList>
    </citation>
    <scope>NUCLEOTIDE SEQUENCE</scope>
    <source>
        <strain evidence="3">PB745_02</strain>
        <tissue evidence="3">Gill</tissue>
    </source>
</reference>
<accession>A0AAE1PA84</accession>
<comment type="caution">
    <text evidence="3">The sequence shown here is derived from an EMBL/GenBank/DDBJ whole genome shotgun (WGS) entry which is preliminary data.</text>
</comment>
<name>A0AAE1PA84_9EUCA</name>
<dbReference type="AlphaFoldDB" id="A0AAE1PA84"/>
<organism evidence="3 4">
    <name type="scientific">Petrolisthes manimaculis</name>
    <dbReference type="NCBI Taxonomy" id="1843537"/>
    <lineage>
        <taxon>Eukaryota</taxon>
        <taxon>Metazoa</taxon>
        <taxon>Ecdysozoa</taxon>
        <taxon>Arthropoda</taxon>
        <taxon>Crustacea</taxon>
        <taxon>Multicrustacea</taxon>
        <taxon>Malacostraca</taxon>
        <taxon>Eumalacostraca</taxon>
        <taxon>Eucarida</taxon>
        <taxon>Decapoda</taxon>
        <taxon>Pleocyemata</taxon>
        <taxon>Anomura</taxon>
        <taxon>Galatheoidea</taxon>
        <taxon>Porcellanidae</taxon>
        <taxon>Petrolisthes</taxon>
    </lineage>
</organism>
<evidence type="ECO:0000313" key="4">
    <source>
        <dbReference type="Proteomes" id="UP001292094"/>
    </source>
</evidence>
<evidence type="ECO:0000313" key="3">
    <source>
        <dbReference type="EMBL" id="KAK4303779.1"/>
    </source>
</evidence>
<gene>
    <name evidence="3" type="ORF">Pmani_024235</name>
</gene>
<evidence type="ECO:0000256" key="2">
    <source>
        <dbReference type="SAM" id="SignalP"/>
    </source>
</evidence>